<reference evidence="2 3" key="1">
    <citation type="journal article" date="2011" name="Stand. Genomic Sci.">
        <title>Complete genome sequence of Mycobacterium sp. strain (Spyr1) and reclassification to Mycobacterium gilvum Spyr1.</title>
        <authorList>
            <person name="Kallimanis A."/>
            <person name="Karabika E."/>
            <person name="Mavromatis K."/>
            <person name="Lapidus A."/>
            <person name="Labutti K.M."/>
            <person name="Liolios K."/>
            <person name="Ivanova N."/>
            <person name="Goodwin L."/>
            <person name="Woyke T."/>
            <person name="Velentzas A.D."/>
            <person name="Perisynakis A."/>
            <person name="Ouzounis C.C."/>
            <person name="Kyrpides N.C."/>
            <person name="Koukkou A.I."/>
            <person name="Drainas C."/>
        </authorList>
    </citation>
    <scope>NUCLEOTIDE SEQUENCE [LARGE SCALE GENOMIC DNA]</scope>
    <source>
        <strain evidence="3">DSM 45189 / LMG 24558 / Spyr1</strain>
    </source>
</reference>
<feature type="compositionally biased region" description="Basic residues" evidence="1">
    <location>
        <begin position="1"/>
        <end position="13"/>
    </location>
</feature>
<dbReference type="RefSeq" id="WP_013472296.1">
    <property type="nucleotide sequence ID" value="NC_014814.1"/>
</dbReference>
<dbReference type="KEGG" id="msp:Mspyr1_37880"/>
<dbReference type="Proteomes" id="UP000008916">
    <property type="component" value="Chromosome"/>
</dbReference>
<evidence type="ECO:0000313" key="2">
    <source>
        <dbReference type="EMBL" id="ADU00388.1"/>
    </source>
</evidence>
<dbReference type="EMBL" id="CP002385">
    <property type="protein sequence ID" value="ADU00388.1"/>
    <property type="molecule type" value="Genomic_DNA"/>
</dbReference>
<feature type="compositionally biased region" description="Basic and acidic residues" evidence="1">
    <location>
        <begin position="17"/>
        <end position="31"/>
    </location>
</feature>
<evidence type="ECO:0000256" key="1">
    <source>
        <dbReference type="SAM" id="MobiDB-lite"/>
    </source>
</evidence>
<proteinExistence type="predicted"/>
<sequence>MSKTGRTNHRRGARGTPKPERQIVVRSVRRDPPDLRKLSRAVIAMALRDAEAEAEAREALKTASTDAESVSGTDTNHLESVDD</sequence>
<feature type="region of interest" description="Disordered" evidence="1">
    <location>
        <begin position="57"/>
        <end position="83"/>
    </location>
</feature>
<feature type="region of interest" description="Disordered" evidence="1">
    <location>
        <begin position="1"/>
        <end position="31"/>
    </location>
</feature>
<keyword evidence="3" id="KW-1185">Reference proteome</keyword>
<protein>
    <submittedName>
        <fullName evidence="2">Uncharacterized protein</fullName>
    </submittedName>
</protein>
<dbReference type="HOGENOM" id="CLU_191400_0_0_11"/>
<accession>E6TLA3</accession>
<organism evidence="2 3">
    <name type="scientific">Mycolicibacterium gilvum (strain DSM 45189 / LMG 24558 / Spyr1)</name>
    <name type="common">Mycobacterium gilvum</name>
    <dbReference type="NCBI Taxonomy" id="278137"/>
    <lineage>
        <taxon>Bacteria</taxon>
        <taxon>Bacillati</taxon>
        <taxon>Actinomycetota</taxon>
        <taxon>Actinomycetes</taxon>
        <taxon>Mycobacteriales</taxon>
        <taxon>Mycobacteriaceae</taxon>
        <taxon>Mycolicibacterium</taxon>
    </lineage>
</organism>
<evidence type="ECO:0000313" key="3">
    <source>
        <dbReference type="Proteomes" id="UP000008916"/>
    </source>
</evidence>
<gene>
    <name evidence="2" type="ordered locus">Mspyr1_37880</name>
</gene>
<feature type="compositionally biased region" description="Polar residues" evidence="1">
    <location>
        <begin position="62"/>
        <end position="75"/>
    </location>
</feature>
<dbReference type="AlphaFoldDB" id="E6TLA3"/>
<name>E6TLA3_MYCSR</name>